<evidence type="ECO:0000313" key="5">
    <source>
        <dbReference type="EMBL" id="RPD62328.1"/>
    </source>
</evidence>
<dbReference type="STRING" id="1328759.A0A5C2SGA1"/>
<dbReference type="GO" id="GO:0004331">
    <property type="term" value="F:fructose-2,6-bisphosphate 2-phosphatase activity"/>
    <property type="evidence" value="ECO:0007669"/>
    <property type="project" value="TreeGrafter"/>
</dbReference>
<dbReference type="Proteomes" id="UP000313359">
    <property type="component" value="Unassembled WGS sequence"/>
</dbReference>
<evidence type="ECO:0000256" key="1">
    <source>
        <dbReference type="ARBA" id="ARBA00022801"/>
    </source>
</evidence>
<organism evidence="5 6">
    <name type="scientific">Lentinus tigrinus ALCF2SS1-6</name>
    <dbReference type="NCBI Taxonomy" id="1328759"/>
    <lineage>
        <taxon>Eukaryota</taxon>
        <taxon>Fungi</taxon>
        <taxon>Dikarya</taxon>
        <taxon>Basidiomycota</taxon>
        <taxon>Agaricomycotina</taxon>
        <taxon>Agaricomycetes</taxon>
        <taxon>Polyporales</taxon>
        <taxon>Polyporaceae</taxon>
        <taxon>Lentinus</taxon>
    </lineage>
</organism>
<dbReference type="InterPro" id="IPR029033">
    <property type="entry name" value="His_PPase_superfam"/>
</dbReference>
<evidence type="ECO:0000313" key="6">
    <source>
        <dbReference type="Proteomes" id="UP000313359"/>
    </source>
</evidence>
<dbReference type="InterPro" id="IPR051695">
    <property type="entry name" value="Phosphoglycerate_Mutase"/>
</dbReference>
<dbReference type="EMBL" id="ML122259">
    <property type="protein sequence ID" value="RPD62328.1"/>
    <property type="molecule type" value="Genomic_DNA"/>
</dbReference>
<feature type="active site" description="Tele-phosphohistidine intermediate" evidence="2">
    <location>
        <position position="13"/>
    </location>
</feature>
<feature type="binding site" evidence="3">
    <location>
        <position position="62"/>
    </location>
    <ligand>
        <name>substrate</name>
    </ligand>
</feature>
<dbReference type="Pfam" id="PF00300">
    <property type="entry name" value="His_Phos_1"/>
    <property type="match status" value="1"/>
</dbReference>
<dbReference type="SMART" id="SM00855">
    <property type="entry name" value="PGAM"/>
    <property type="match status" value="1"/>
</dbReference>
<dbReference type="GO" id="GO:0045820">
    <property type="term" value="P:negative regulation of glycolytic process"/>
    <property type="evidence" value="ECO:0007669"/>
    <property type="project" value="TreeGrafter"/>
</dbReference>
<feature type="compositionally biased region" description="Basic and acidic residues" evidence="4">
    <location>
        <begin position="277"/>
        <end position="289"/>
    </location>
</feature>
<dbReference type="PANTHER" id="PTHR46517:SF1">
    <property type="entry name" value="FRUCTOSE-2,6-BISPHOSPHATASE TIGAR"/>
    <property type="match status" value="1"/>
</dbReference>
<evidence type="ECO:0000256" key="4">
    <source>
        <dbReference type="SAM" id="MobiDB-lite"/>
    </source>
</evidence>
<feature type="binding site" evidence="3">
    <location>
        <begin position="12"/>
        <end position="19"/>
    </location>
    <ligand>
        <name>substrate</name>
    </ligand>
</feature>
<gene>
    <name evidence="5" type="ORF">L227DRAFT_544811</name>
</gene>
<dbReference type="GO" id="GO:0043456">
    <property type="term" value="P:regulation of pentose-phosphate shunt"/>
    <property type="evidence" value="ECO:0007669"/>
    <property type="project" value="TreeGrafter"/>
</dbReference>
<keyword evidence="6" id="KW-1185">Reference proteome</keyword>
<sequence>MPTPTVIVTFIRHGESTDNLRTVWAGWKDAPLSNHGMNQAKALAESMATTKFTAIYASTLKRALWTGQAVRDAQPDPKPYFEESPLLREQHFGAAEGHPWAWDQTPGMTIEEHFAKGIWPVLHERHQKFPEAESLDDLYARATKAVDQLVMPHVWKAAREGKSGVNIALASHGLCISELIPALLVKDERGVHPGDKYRGLHNTAWTRVTVEVEDAQEGVPLDFLDNNPPKLRIRVTDVNRHEHLEKVKRQKGGIGSAAHDPKQADIRAFFGGGKLKGEKAETELEEGRSESNALDEADVDIQ</sequence>
<feature type="active site" description="Proton donor/acceptor" evidence="2">
    <location>
        <position position="89"/>
    </location>
</feature>
<feature type="compositionally biased region" description="Acidic residues" evidence="4">
    <location>
        <begin position="293"/>
        <end position="302"/>
    </location>
</feature>
<dbReference type="SUPFAM" id="SSF53254">
    <property type="entry name" value="Phosphoglycerate mutase-like"/>
    <property type="match status" value="1"/>
</dbReference>
<accession>A0A5C2SGA1</accession>
<proteinExistence type="predicted"/>
<keyword evidence="1" id="KW-0378">Hydrolase</keyword>
<feature type="region of interest" description="Disordered" evidence="4">
    <location>
        <begin position="277"/>
        <end position="302"/>
    </location>
</feature>
<dbReference type="OrthoDB" id="354304at2759"/>
<dbReference type="Gene3D" id="3.40.50.1240">
    <property type="entry name" value="Phosphoglycerate mutase-like"/>
    <property type="match status" value="1"/>
</dbReference>
<dbReference type="AlphaFoldDB" id="A0A5C2SGA1"/>
<evidence type="ECO:0000256" key="3">
    <source>
        <dbReference type="PIRSR" id="PIRSR613078-2"/>
    </source>
</evidence>
<dbReference type="CDD" id="cd07067">
    <property type="entry name" value="HP_PGM_like"/>
    <property type="match status" value="1"/>
</dbReference>
<evidence type="ECO:0000256" key="2">
    <source>
        <dbReference type="PIRSR" id="PIRSR613078-1"/>
    </source>
</evidence>
<dbReference type="PANTHER" id="PTHR46517">
    <property type="entry name" value="FRUCTOSE-2,6-BISPHOSPHATASE TIGAR"/>
    <property type="match status" value="1"/>
</dbReference>
<protein>
    <submittedName>
        <fullName evidence="5">Phosphoglycerate mutase-like protein</fullName>
    </submittedName>
</protein>
<reference evidence="5" key="1">
    <citation type="journal article" date="2018" name="Genome Biol. Evol.">
        <title>Genomics and development of Lentinus tigrinus, a white-rot wood-decaying mushroom with dimorphic fruiting bodies.</title>
        <authorList>
            <person name="Wu B."/>
            <person name="Xu Z."/>
            <person name="Knudson A."/>
            <person name="Carlson A."/>
            <person name="Chen N."/>
            <person name="Kovaka S."/>
            <person name="LaButti K."/>
            <person name="Lipzen A."/>
            <person name="Pennachio C."/>
            <person name="Riley R."/>
            <person name="Schakwitz W."/>
            <person name="Umezawa K."/>
            <person name="Ohm R.A."/>
            <person name="Grigoriev I.V."/>
            <person name="Nagy L.G."/>
            <person name="Gibbons J."/>
            <person name="Hibbett D."/>
        </authorList>
    </citation>
    <scope>NUCLEOTIDE SEQUENCE [LARGE SCALE GENOMIC DNA]</scope>
    <source>
        <strain evidence="5">ALCF2SS1-6</strain>
    </source>
</reference>
<dbReference type="GO" id="GO:0005829">
    <property type="term" value="C:cytosol"/>
    <property type="evidence" value="ECO:0007669"/>
    <property type="project" value="TreeGrafter"/>
</dbReference>
<name>A0A5C2SGA1_9APHY</name>
<dbReference type="InterPro" id="IPR013078">
    <property type="entry name" value="His_Pase_superF_clade-1"/>
</dbReference>